<protein>
    <submittedName>
        <fullName evidence="2">Uncharacterized protein</fullName>
    </submittedName>
</protein>
<gene>
    <name evidence="2" type="ORF">COCSUDRAFT_32562</name>
</gene>
<name>I0Z3B9_COCSC</name>
<evidence type="ECO:0000256" key="1">
    <source>
        <dbReference type="SAM" id="MobiDB-lite"/>
    </source>
</evidence>
<keyword evidence="3" id="KW-1185">Reference proteome</keyword>
<organism evidence="2 3">
    <name type="scientific">Coccomyxa subellipsoidea (strain C-169)</name>
    <name type="common">Green microalga</name>
    <dbReference type="NCBI Taxonomy" id="574566"/>
    <lineage>
        <taxon>Eukaryota</taxon>
        <taxon>Viridiplantae</taxon>
        <taxon>Chlorophyta</taxon>
        <taxon>core chlorophytes</taxon>
        <taxon>Trebouxiophyceae</taxon>
        <taxon>Trebouxiophyceae incertae sedis</taxon>
        <taxon>Coccomyxaceae</taxon>
        <taxon>Coccomyxa</taxon>
        <taxon>Coccomyxa subellipsoidea</taxon>
    </lineage>
</organism>
<dbReference type="RefSeq" id="XP_005649682.1">
    <property type="nucleotide sequence ID" value="XM_005649625.1"/>
</dbReference>
<dbReference type="GeneID" id="17043141"/>
<accession>I0Z3B9</accession>
<evidence type="ECO:0000313" key="2">
    <source>
        <dbReference type="EMBL" id="EIE25138.1"/>
    </source>
</evidence>
<dbReference type="KEGG" id="csl:COCSUDRAFT_32562"/>
<proteinExistence type="predicted"/>
<comment type="caution">
    <text evidence="2">The sequence shown here is derived from an EMBL/GenBank/DDBJ whole genome shotgun (WGS) entry which is preliminary data.</text>
</comment>
<dbReference type="Proteomes" id="UP000007264">
    <property type="component" value="Unassembled WGS sequence"/>
</dbReference>
<dbReference type="AlphaFoldDB" id="I0Z3B9"/>
<evidence type="ECO:0000313" key="3">
    <source>
        <dbReference type="Proteomes" id="UP000007264"/>
    </source>
</evidence>
<dbReference type="EMBL" id="AGSI01000004">
    <property type="protein sequence ID" value="EIE25138.1"/>
    <property type="molecule type" value="Genomic_DNA"/>
</dbReference>
<feature type="compositionally biased region" description="Polar residues" evidence="1">
    <location>
        <begin position="53"/>
        <end position="64"/>
    </location>
</feature>
<feature type="compositionally biased region" description="Low complexity" evidence="1">
    <location>
        <begin position="10"/>
        <end position="22"/>
    </location>
</feature>
<feature type="compositionally biased region" description="Polar residues" evidence="1">
    <location>
        <begin position="73"/>
        <end position="85"/>
    </location>
</feature>
<sequence length="115" mass="11479">MRPVGPSNKAGQAASAQGGPAAHHLSSKGSGGQPPVSPSAGAVPNDQPLARGGSSNDVASSSDGQYGLGYGMAQSQPQQGYSTPLVSKRPDQPANVESPGLDDFAHMGLITDLLE</sequence>
<feature type="region of interest" description="Disordered" evidence="1">
    <location>
        <begin position="1"/>
        <end position="115"/>
    </location>
</feature>
<reference evidence="2 3" key="1">
    <citation type="journal article" date="2012" name="Genome Biol.">
        <title>The genome of the polar eukaryotic microalga coccomyxa subellipsoidea reveals traits of cold adaptation.</title>
        <authorList>
            <person name="Blanc G."/>
            <person name="Agarkova I."/>
            <person name="Grimwood J."/>
            <person name="Kuo A."/>
            <person name="Brueggeman A."/>
            <person name="Dunigan D."/>
            <person name="Gurnon J."/>
            <person name="Ladunga I."/>
            <person name="Lindquist E."/>
            <person name="Lucas S."/>
            <person name="Pangilinan J."/>
            <person name="Proschold T."/>
            <person name="Salamov A."/>
            <person name="Schmutz J."/>
            <person name="Weeks D."/>
            <person name="Yamada T."/>
            <person name="Claverie J.M."/>
            <person name="Grigoriev I."/>
            <person name="Van Etten J."/>
            <person name="Lomsadze A."/>
            <person name="Borodovsky M."/>
        </authorList>
    </citation>
    <scope>NUCLEOTIDE SEQUENCE [LARGE SCALE GENOMIC DNA]</scope>
    <source>
        <strain evidence="2 3">C-169</strain>
    </source>
</reference>